<evidence type="ECO:0000313" key="3">
    <source>
        <dbReference type="WBParaSite" id="ACRNAN_scaffold15894.g7322.t1"/>
    </source>
</evidence>
<dbReference type="Proteomes" id="UP000887540">
    <property type="component" value="Unplaced"/>
</dbReference>
<dbReference type="AlphaFoldDB" id="A0A914CXC0"/>
<dbReference type="WBParaSite" id="ACRNAN_scaffold15894.g7322.t1">
    <property type="protein sequence ID" value="ACRNAN_scaffold15894.g7322.t1"/>
    <property type="gene ID" value="ACRNAN_scaffold15894.g7322"/>
</dbReference>
<keyword evidence="2" id="KW-1185">Reference proteome</keyword>
<evidence type="ECO:0000256" key="1">
    <source>
        <dbReference type="SAM" id="MobiDB-lite"/>
    </source>
</evidence>
<feature type="region of interest" description="Disordered" evidence="1">
    <location>
        <begin position="255"/>
        <end position="276"/>
    </location>
</feature>
<protein>
    <submittedName>
        <fullName evidence="3">Uncharacterized protein</fullName>
    </submittedName>
</protein>
<reference evidence="3" key="1">
    <citation type="submission" date="2022-11" db="UniProtKB">
        <authorList>
            <consortium name="WormBaseParasite"/>
        </authorList>
    </citation>
    <scope>IDENTIFICATION</scope>
</reference>
<proteinExistence type="predicted"/>
<sequence length="409" mass="46951">MVLDPTSNKFYESLQKLADFPYELKRKISELCEQKLPQAGFKDNQIEDVKSALAIRIYSDKSPFKLTSSLLDKVNRLPFDEENPPRIFLPKDLFLHAQNADFETTKHYIENNLACGYARQGKAKIFKYDELNRDTKLFGIPRGNNEMEDGEPGLLLKTIKDLYTFSPLVAFWEAEKLLNPDDEIADKFKELIDKDKRKNYSDPYFNFPLDLSGVVLVFIITDMNKFPNVFKNKLDALHVPPDLIQSTIRHANFPQQNASNSHASASTSANSSLASPPIDPATATFPNIILGASQSRHMTGITRQALGRKASIGDFYDARSDTIIENTLPFPENLLAVSYHSFDNKSLNEMWGDSFEEKFRHLQVEDELQASYHARYLLGFDVDGHANFIFRRQKKQEIFYTLIYRHRTQ</sequence>
<feature type="compositionally biased region" description="Low complexity" evidence="1">
    <location>
        <begin position="257"/>
        <end position="275"/>
    </location>
</feature>
<name>A0A914CXC0_9BILA</name>
<evidence type="ECO:0000313" key="2">
    <source>
        <dbReference type="Proteomes" id="UP000887540"/>
    </source>
</evidence>
<organism evidence="2 3">
    <name type="scientific">Acrobeloides nanus</name>
    <dbReference type="NCBI Taxonomy" id="290746"/>
    <lineage>
        <taxon>Eukaryota</taxon>
        <taxon>Metazoa</taxon>
        <taxon>Ecdysozoa</taxon>
        <taxon>Nematoda</taxon>
        <taxon>Chromadorea</taxon>
        <taxon>Rhabditida</taxon>
        <taxon>Tylenchina</taxon>
        <taxon>Cephalobomorpha</taxon>
        <taxon>Cephaloboidea</taxon>
        <taxon>Cephalobidae</taxon>
        <taxon>Acrobeloides</taxon>
    </lineage>
</organism>
<accession>A0A914CXC0</accession>